<proteinExistence type="predicted"/>
<reference evidence="2 3" key="1">
    <citation type="journal article" date="2016" name="Nat. Commun.">
        <title>Thousands of microbial genomes shed light on interconnected biogeochemical processes in an aquifer system.</title>
        <authorList>
            <person name="Anantharaman K."/>
            <person name="Brown C.T."/>
            <person name="Hug L.A."/>
            <person name="Sharon I."/>
            <person name="Castelle C.J."/>
            <person name="Probst A.J."/>
            <person name="Thomas B.C."/>
            <person name="Singh A."/>
            <person name="Wilkins M.J."/>
            <person name="Karaoz U."/>
            <person name="Brodie E.L."/>
            <person name="Williams K.H."/>
            <person name="Hubbard S.S."/>
            <person name="Banfield J.F."/>
        </authorList>
    </citation>
    <scope>NUCLEOTIDE SEQUENCE [LARGE SCALE GENOMIC DNA]</scope>
</reference>
<keyword evidence="1" id="KW-1133">Transmembrane helix</keyword>
<name>A0A1F5H2D4_9BACT</name>
<organism evidence="2 3">
    <name type="scientific">Candidatus Curtissbacteria bacterium RIFCSPLOWO2_01_FULL_38_11b</name>
    <dbReference type="NCBI Taxonomy" id="1797725"/>
    <lineage>
        <taxon>Bacteria</taxon>
        <taxon>Candidatus Curtissiibacteriota</taxon>
    </lineage>
</organism>
<feature type="transmembrane region" description="Helical" evidence="1">
    <location>
        <begin position="12"/>
        <end position="34"/>
    </location>
</feature>
<keyword evidence="1" id="KW-0472">Membrane</keyword>
<comment type="caution">
    <text evidence="2">The sequence shown here is derived from an EMBL/GenBank/DDBJ whole genome shotgun (WGS) entry which is preliminary data.</text>
</comment>
<dbReference type="AlphaFoldDB" id="A0A1F5H2D4"/>
<keyword evidence="1" id="KW-0812">Transmembrane</keyword>
<protein>
    <submittedName>
        <fullName evidence="2">Uncharacterized protein</fullName>
    </submittedName>
</protein>
<evidence type="ECO:0000256" key="1">
    <source>
        <dbReference type="SAM" id="Phobius"/>
    </source>
</evidence>
<gene>
    <name evidence="2" type="ORF">A3A49_00400</name>
</gene>
<feature type="transmembrane region" description="Helical" evidence="1">
    <location>
        <begin position="40"/>
        <end position="64"/>
    </location>
</feature>
<accession>A0A1F5H2D4</accession>
<dbReference type="Proteomes" id="UP000176740">
    <property type="component" value="Unassembled WGS sequence"/>
</dbReference>
<evidence type="ECO:0000313" key="3">
    <source>
        <dbReference type="Proteomes" id="UP000176740"/>
    </source>
</evidence>
<sequence>MGSLNSNQLKALSEFFNTVAAAWFSAGVISPLFIKPQNLLNIVVIIAIAITMTMSFLYLSLFLVKTLKS</sequence>
<evidence type="ECO:0000313" key="2">
    <source>
        <dbReference type="EMBL" id="OGD98258.1"/>
    </source>
</evidence>
<dbReference type="EMBL" id="MFBO01000013">
    <property type="protein sequence ID" value="OGD98258.1"/>
    <property type="molecule type" value="Genomic_DNA"/>
</dbReference>